<dbReference type="SUPFAM" id="SSF56784">
    <property type="entry name" value="HAD-like"/>
    <property type="match status" value="1"/>
</dbReference>
<dbReference type="GO" id="GO:0005886">
    <property type="term" value="C:plasma membrane"/>
    <property type="evidence" value="ECO:0007669"/>
    <property type="project" value="UniProtKB-SubCell"/>
</dbReference>
<dbReference type="SFLD" id="SFLDF00027">
    <property type="entry name" value="p-type_atpase"/>
    <property type="match status" value="1"/>
</dbReference>
<comment type="caution">
    <text evidence="14">The sequence shown here is derived from an EMBL/GenBank/DDBJ whole genome shotgun (WGS) entry which is preliminary data.</text>
</comment>
<dbReference type="InterPro" id="IPR006068">
    <property type="entry name" value="ATPase_P-typ_cation-transptr_C"/>
</dbReference>
<dbReference type="NCBIfam" id="TIGR01494">
    <property type="entry name" value="ATPase_P-type"/>
    <property type="match status" value="3"/>
</dbReference>
<evidence type="ECO:0000256" key="4">
    <source>
        <dbReference type="ARBA" id="ARBA00022553"/>
    </source>
</evidence>
<keyword evidence="3" id="KW-1003">Cell membrane</keyword>
<dbReference type="InterPro" id="IPR023214">
    <property type="entry name" value="HAD_sf"/>
</dbReference>
<dbReference type="SUPFAM" id="SSF81660">
    <property type="entry name" value="Metal cation-transporting ATPase, ATP-binding domain N"/>
    <property type="match status" value="1"/>
</dbReference>
<dbReference type="SUPFAM" id="SSF81665">
    <property type="entry name" value="Calcium ATPase, transmembrane domain M"/>
    <property type="match status" value="1"/>
</dbReference>
<dbReference type="InterPro" id="IPR023299">
    <property type="entry name" value="ATPase_P-typ_cyto_dom_N"/>
</dbReference>
<dbReference type="GO" id="GO:0005524">
    <property type="term" value="F:ATP binding"/>
    <property type="evidence" value="ECO:0007669"/>
    <property type="project" value="UniProtKB-KW"/>
</dbReference>
<feature type="transmembrane region" description="Helical" evidence="12">
    <location>
        <begin position="56"/>
        <end position="76"/>
    </location>
</feature>
<evidence type="ECO:0000313" key="15">
    <source>
        <dbReference type="Proteomes" id="UP000886725"/>
    </source>
</evidence>
<dbReference type="PANTHER" id="PTHR43294">
    <property type="entry name" value="SODIUM/POTASSIUM-TRANSPORTING ATPASE SUBUNIT ALPHA"/>
    <property type="match status" value="1"/>
</dbReference>
<feature type="transmembrane region" description="Helical" evidence="12">
    <location>
        <begin position="245"/>
        <end position="266"/>
    </location>
</feature>
<evidence type="ECO:0000256" key="11">
    <source>
        <dbReference type="ARBA" id="ARBA00023136"/>
    </source>
</evidence>
<dbReference type="SFLD" id="SFLDG00002">
    <property type="entry name" value="C1.7:_P-type_atpase_like"/>
    <property type="match status" value="1"/>
</dbReference>
<dbReference type="PANTHER" id="PTHR43294:SF21">
    <property type="entry name" value="CATION TRANSPORTING ATPASE"/>
    <property type="match status" value="1"/>
</dbReference>
<dbReference type="PRINTS" id="PR00119">
    <property type="entry name" value="CATATPASE"/>
</dbReference>
<dbReference type="Gene3D" id="3.40.50.1000">
    <property type="entry name" value="HAD superfamily/HAD-like"/>
    <property type="match status" value="1"/>
</dbReference>
<keyword evidence="8" id="KW-0460">Magnesium</keyword>
<dbReference type="PROSITE" id="PS00154">
    <property type="entry name" value="ATPASE_E1_E2"/>
    <property type="match status" value="1"/>
</dbReference>
<reference evidence="14" key="1">
    <citation type="submission" date="2020-10" db="EMBL/GenBank/DDBJ databases">
        <authorList>
            <person name="Gilroy R."/>
        </authorList>
    </citation>
    <scope>NUCLEOTIDE SEQUENCE</scope>
    <source>
        <strain evidence="14">CHK165-10780</strain>
    </source>
</reference>
<feature type="transmembrane region" description="Helical" evidence="12">
    <location>
        <begin position="272"/>
        <end position="300"/>
    </location>
</feature>
<evidence type="ECO:0000256" key="9">
    <source>
        <dbReference type="ARBA" id="ARBA00022967"/>
    </source>
</evidence>
<dbReference type="InterPro" id="IPR018303">
    <property type="entry name" value="ATPase_P-typ_P_site"/>
</dbReference>
<feature type="transmembrane region" description="Helical" evidence="12">
    <location>
        <begin position="838"/>
        <end position="859"/>
    </location>
</feature>
<evidence type="ECO:0000256" key="6">
    <source>
        <dbReference type="ARBA" id="ARBA00022741"/>
    </source>
</evidence>
<evidence type="ECO:0000256" key="2">
    <source>
        <dbReference type="ARBA" id="ARBA00005675"/>
    </source>
</evidence>
<evidence type="ECO:0000313" key="14">
    <source>
        <dbReference type="EMBL" id="HIQ65046.1"/>
    </source>
</evidence>
<evidence type="ECO:0000256" key="7">
    <source>
        <dbReference type="ARBA" id="ARBA00022840"/>
    </source>
</evidence>
<evidence type="ECO:0000259" key="13">
    <source>
        <dbReference type="SMART" id="SM00831"/>
    </source>
</evidence>
<evidence type="ECO:0000256" key="3">
    <source>
        <dbReference type="ARBA" id="ARBA00022475"/>
    </source>
</evidence>
<dbReference type="InterPro" id="IPR004014">
    <property type="entry name" value="ATPase_P-typ_cation-transptr_N"/>
</dbReference>
<dbReference type="AlphaFoldDB" id="A0A9D1CKB2"/>
<reference evidence="14" key="2">
    <citation type="journal article" date="2021" name="PeerJ">
        <title>Extensive microbial diversity within the chicken gut microbiome revealed by metagenomics and culture.</title>
        <authorList>
            <person name="Gilroy R."/>
            <person name="Ravi A."/>
            <person name="Getino M."/>
            <person name="Pursley I."/>
            <person name="Horton D.L."/>
            <person name="Alikhan N.F."/>
            <person name="Baker D."/>
            <person name="Gharbi K."/>
            <person name="Hall N."/>
            <person name="Watson M."/>
            <person name="Adriaenssens E.M."/>
            <person name="Foster-Nyarko E."/>
            <person name="Jarju S."/>
            <person name="Secka A."/>
            <person name="Antonio M."/>
            <person name="Oren A."/>
            <person name="Chaudhuri R.R."/>
            <person name="La Ragione R."/>
            <person name="Hildebrand F."/>
            <person name="Pallen M.J."/>
        </authorList>
    </citation>
    <scope>NUCLEOTIDE SEQUENCE</scope>
    <source>
        <strain evidence="14">CHK165-10780</strain>
    </source>
</reference>
<dbReference type="Pfam" id="PF13246">
    <property type="entry name" value="Cation_ATPase"/>
    <property type="match status" value="1"/>
</dbReference>
<dbReference type="InterPro" id="IPR050510">
    <property type="entry name" value="Cation_transp_ATPase_P-type"/>
</dbReference>
<protein>
    <submittedName>
        <fullName evidence="14">Cation-transporting P-type ATPase</fullName>
    </submittedName>
</protein>
<keyword evidence="7" id="KW-0067">ATP-binding</keyword>
<gene>
    <name evidence="14" type="ORF">IAC85_04830</name>
</gene>
<dbReference type="InterPro" id="IPR059000">
    <property type="entry name" value="ATPase_P-type_domA"/>
</dbReference>
<comment type="similarity">
    <text evidence="2">Belongs to the cation transport ATPase (P-type) (TC 3.A.3) family. Type IIA subfamily.</text>
</comment>
<dbReference type="Pfam" id="PF00689">
    <property type="entry name" value="Cation_ATPase_C"/>
    <property type="match status" value="1"/>
</dbReference>
<organism evidence="14 15">
    <name type="scientific">Candidatus Faecenecus gallistercoris</name>
    <dbReference type="NCBI Taxonomy" id="2840793"/>
    <lineage>
        <taxon>Bacteria</taxon>
        <taxon>Bacillati</taxon>
        <taxon>Bacillota</taxon>
        <taxon>Bacillota incertae sedis</taxon>
        <taxon>Candidatus Faecenecus</taxon>
    </lineage>
</organism>
<dbReference type="InterPro" id="IPR008250">
    <property type="entry name" value="ATPase_P-typ_transduc_dom_A_sf"/>
</dbReference>
<keyword evidence="5 12" id="KW-0812">Transmembrane</keyword>
<dbReference type="EMBL" id="DVFU01000094">
    <property type="protein sequence ID" value="HIQ65046.1"/>
    <property type="molecule type" value="Genomic_DNA"/>
</dbReference>
<feature type="transmembrane region" description="Helical" evidence="12">
    <location>
        <begin position="812"/>
        <end position="832"/>
    </location>
</feature>
<name>A0A9D1CKB2_9FIRM</name>
<dbReference type="Pfam" id="PF00690">
    <property type="entry name" value="Cation_ATPase_N"/>
    <property type="match status" value="1"/>
</dbReference>
<feature type="domain" description="Cation-transporting P-type ATPase N-terminal" evidence="13">
    <location>
        <begin position="3"/>
        <end position="76"/>
    </location>
</feature>
<dbReference type="InterPro" id="IPR044492">
    <property type="entry name" value="P_typ_ATPase_HD_dom"/>
</dbReference>
<feature type="transmembrane region" description="Helical" evidence="12">
    <location>
        <begin position="741"/>
        <end position="767"/>
    </location>
</feature>
<dbReference type="Pfam" id="PF00122">
    <property type="entry name" value="E1-E2_ATPase"/>
    <property type="match status" value="1"/>
</dbReference>
<evidence type="ECO:0000256" key="8">
    <source>
        <dbReference type="ARBA" id="ARBA00022842"/>
    </source>
</evidence>
<feature type="transmembrane region" description="Helical" evidence="12">
    <location>
        <begin position="773"/>
        <end position="792"/>
    </location>
</feature>
<dbReference type="GO" id="GO:0016887">
    <property type="term" value="F:ATP hydrolysis activity"/>
    <property type="evidence" value="ECO:0007669"/>
    <property type="project" value="InterPro"/>
</dbReference>
<dbReference type="SUPFAM" id="SSF81653">
    <property type="entry name" value="Calcium ATPase, transduction domain A"/>
    <property type="match status" value="1"/>
</dbReference>
<dbReference type="Proteomes" id="UP000886725">
    <property type="component" value="Unassembled WGS sequence"/>
</dbReference>
<dbReference type="Gene3D" id="2.70.150.10">
    <property type="entry name" value="Calcium-transporting ATPase, cytoplasmic transduction domain A"/>
    <property type="match status" value="1"/>
</dbReference>
<dbReference type="Gene3D" id="3.40.1110.10">
    <property type="entry name" value="Calcium-transporting ATPase, cytoplasmic domain N"/>
    <property type="match status" value="1"/>
</dbReference>
<accession>A0A9D1CKB2</accession>
<keyword evidence="9" id="KW-1278">Translocase</keyword>
<evidence type="ECO:0000256" key="1">
    <source>
        <dbReference type="ARBA" id="ARBA00004651"/>
    </source>
</evidence>
<dbReference type="SMART" id="SM00831">
    <property type="entry name" value="Cation_ATPase_N"/>
    <property type="match status" value="1"/>
</dbReference>
<comment type="subcellular location">
    <subcellularLocation>
        <location evidence="1">Cell membrane</location>
        <topology evidence="1">Multi-pass membrane protein</topology>
    </subcellularLocation>
</comment>
<keyword evidence="6" id="KW-0547">Nucleotide-binding</keyword>
<sequence>MKETYQKTIEEIYSEYQTNKDGLSDKEAERRLGLFGKNVLIQKNKKSKWKIFLSQFKNIMVILLLLVGVMSLVYAIFTSGDFLEPIVILGTSLINCLMGYFQESKAEDALEKLKNYSSAKAKVKRGGDITEIDAKDLVRGDYIILEAGDKIPADARIVESYFAKCDESILTGESMSVDKTEETITKKALIAERTDMVYSGTILVAGKIEAVVTDTGMNTELGKIASTLDSKEEPITPLQVKVNKISTFISCVAAILVAFVLCYGLIMDYTLLNVVMLCISMIVASVPECLPIAITATLSIGVSQMAKKKSIVRNLAAIETLGATEVICTDKTGTLTTNQMEILKVYTNGNLIPLEDIKNYQTFINIMLCCNNSTKDDDGKYRGDAVEVALNQYLEKQKIDVETLQKKKKRVLELPFDSKRKMMSTIYEENNGKVIYTKGSLESLLPRCKSVLIDGKIKPLTAEIKAEYEEMETQLSQEALKVLAFATKEITHDRKEEAEYFKEESDLILVGLTGFKDPARKDVKAAIQECKEAHIRPIMITGDNLETALSIGKEVGICSSDDEGVNASELTHLSKDDWIEYVNKYSVFARVSPEAKVQIVTALQRMGKVVAMTGDGVNDAPAMKLANVGVGMGKSGTDVTKNVADIILLDDSYSTITTAVSEGRRIYDNVIINVLYNLSSNFTEIVIILFGMFMGSNIISALHVLYIDLVADTIPSIALAFEKSSKNNMKRKPNGINRPIFTQFFTAFLVTSVILEAGISLLVYFLFKSQGTELAQTLALLSIVINEFVFAYNCRSLKETIFERGIFSNKHLNLGIFVLLVVQTIVFFTPIGKLFGLVIVKVWQVALVIGINILAFLVLEGLKPILVRLFKDS</sequence>
<keyword evidence="11 12" id="KW-0472">Membrane</keyword>
<keyword evidence="4" id="KW-0597">Phosphoprotein</keyword>
<keyword evidence="10 12" id="KW-1133">Transmembrane helix</keyword>
<evidence type="ECO:0000256" key="10">
    <source>
        <dbReference type="ARBA" id="ARBA00022989"/>
    </source>
</evidence>
<dbReference type="InterPro" id="IPR023298">
    <property type="entry name" value="ATPase_P-typ_TM_dom_sf"/>
</dbReference>
<evidence type="ECO:0000256" key="5">
    <source>
        <dbReference type="ARBA" id="ARBA00022692"/>
    </source>
</evidence>
<evidence type="ECO:0000256" key="12">
    <source>
        <dbReference type="SAM" id="Phobius"/>
    </source>
</evidence>
<feature type="transmembrane region" description="Helical" evidence="12">
    <location>
        <begin position="82"/>
        <end position="101"/>
    </location>
</feature>
<dbReference type="Gene3D" id="1.20.1110.10">
    <property type="entry name" value="Calcium-transporting ATPase, transmembrane domain"/>
    <property type="match status" value="1"/>
</dbReference>
<dbReference type="PRINTS" id="PR00120">
    <property type="entry name" value="HATPASE"/>
</dbReference>
<dbReference type="InterPro" id="IPR001757">
    <property type="entry name" value="P_typ_ATPase"/>
</dbReference>
<dbReference type="InterPro" id="IPR036412">
    <property type="entry name" value="HAD-like_sf"/>
</dbReference>
<proteinExistence type="inferred from homology"/>
<dbReference type="FunFam" id="2.70.150.10:FF:000160">
    <property type="entry name" value="Sarcoplasmic/endoplasmic reticulum calcium ATPase 1"/>
    <property type="match status" value="1"/>
</dbReference>
<dbReference type="SFLD" id="SFLDS00003">
    <property type="entry name" value="Haloacid_Dehalogenase"/>
    <property type="match status" value="1"/>
</dbReference>